<reference evidence="8 9" key="1">
    <citation type="submission" date="2020-02" db="EMBL/GenBank/DDBJ databases">
        <title>Paenibacillus sp. nov., isolated from rhizosphere soil of tomato.</title>
        <authorList>
            <person name="Weon H.-Y."/>
            <person name="Lee S.A."/>
        </authorList>
    </citation>
    <scope>NUCLEOTIDE SEQUENCE [LARGE SCALE GENOMIC DNA]</scope>
    <source>
        <strain evidence="8 9">14171R-81</strain>
    </source>
</reference>
<organism evidence="8 9">
    <name type="scientific">Paenibacillus rhizovicinus</name>
    <dbReference type="NCBI Taxonomy" id="2704463"/>
    <lineage>
        <taxon>Bacteria</taxon>
        <taxon>Bacillati</taxon>
        <taxon>Bacillota</taxon>
        <taxon>Bacilli</taxon>
        <taxon>Bacillales</taxon>
        <taxon>Paenibacillaceae</taxon>
        <taxon>Paenibacillus</taxon>
    </lineage>
</organism>
<dbReference type="PANTHER" id="PTHR40064">
    <property type="entry name" value="MEMBRANE PROTEIN-RELATED"/>
    <property type="match status" value="1"/>
</dbReference>
<protein>
    <submittedName>
        <fullName evidence="8">Aromatic acid exporter family protein</fullName>
    </submittedName>
</protein>
<evidence type="ECO:0000256" key="1">
    <source>
        <dbReference type="ARBA" id="ARBA00004651"/>
    </source>
</evidence>
<evidence type="ECO:0000313" key="8">
    <source>
        <dbReference type="EMBL" id="QHW34476.1"/>
    </source>
</evidence>
<dbReference type="PANTHER" id="PTHR40064:SF1">
    <property type="entry name" value="MEMBRANE PROTEIN"/>
    <property type="match status" value="1"/>
</dbReference>
<feature type="transmembrane region" description="Helical" evidence="6">
    <location>
        <begin position="121"/>
        <end position="139"/>
    </location>
</feature>
<evidence type="ECO:0000256" key="5">
    <source>
        <dbReference type="ARBA" id="ARBA00023136"/>
    </source>
</evidence>
<feature type="transmembrane region" description="Helical" evidence="6">
    <location>
        <begin position="53"/>
        <end position="75"/>
    </location>
</feature>
<keyword evidence="2" id="KW-1003">Cell membrane</keyword>
<keyword evidence="9" id="KW-1185">Reference proteome</keyword>
<sequence length="330" mass="36932">MGIRVIKTAIAALGALYTAHYLGLNPALSAGLLAILGVEVTRLRGLQSAFARFMASVIGLIFASMLFLTLGFHLWTISIFVLVSIPILARIGLKDGIATSAVIVFHVYAREEVTAHLIGNEIMLLLVGLGWATVINLIYMPKDEHKLIRLRHAIEEQFAVIFRTLAETLRTPALVWSGQELLDAGHTIEEGIRLADINRENRIWGQGNEFGNYWPSYFEMRRQQLESIGQMLAQVAFVYEKLPQGELTAELFDLLSGDVKSDVYEGGVEERIKVLEAKFRAMPLPATRDEFEMRAAIFHLLLELKRYLAIAKRLKKQKNSLKAVSERGTA</sequence>
<name>A0A6C0P7U4_9BACL</name>
<dbReference type="Proteomes" id="UP000479114">
    <property type="component" value="Chromosome"/>
</dbReference>
<accession>A0A6C0P7U4</accession>
<proteinExistence type="predicted"/>
<evidence type="ECO:0000256" key="3">
    <source>
        <dbReference type="ARBA" id="ARBA00022692"/>
    </source>
</evidence>
<dbReference type="GO" id="GO:0005886">
    <property type="term" value="C:plasma membrane"/>
    <property type="evidence" value="ECO:0007669"/>
    <property type="project" value="UniProtKB-SubCell"/>
</dbReference>
<dbReference type="Pfam" id="PF11728">
    <property type="entry name" value="ArAE_1_C"/>
    <property type="match status" value="1"/>
</dbReference>
<evidence type="ECO:0000256" key="2">
    <source>
        <dbReference type="ARBA" id="ARBA00022475"/>
    </source>
</evidence>
<evidence type="ECO:0000256" key="6">
    <source>
        <dbReference type="SAM" id="Phobius"/>
    </source>
</evidence>
<dbReference type="Gene3D" id="1.20.120.940">
    <property type="entry name" value="Putative aromatic acid exporter, C-terminal domain"/>
    <property type="match status" value="1"/>
</dbReference>
<keyword evidence="3 6" id="KW-0812">Transmembrane</keyword>
<evidence type="ECO:0000256" key="4">
    <source>
        <dbReference type="ARBA" id="ARBA00022989"/>
    </source>
</evidence>
<dbReference type="InterPro" id="IPR021062">
    <property type="entry name" value="ArAE_1_C"/>
</dbReference>
<dbReference type="KEGG" id="prz:GZH47_29235"/>
<evidence type="ECO:0000259" key="7">
    <source>
        <dbReference type="Pfam" id="PF11728"/>
    </source>
</evidence>
<comment type="subcellular location">
    <subcellularLocation>
        <location evidence="1">Cell membrane</location>
        <topology evidence="1">Multi-pass membrane protein</topology>
    </subcellularLocation>
</comment>
<keyword evidence="5 6" id="KW-0472">Membrane</keyword>
<feature type="domain" description="Putative aromatic acid exporter C-terminal" evidence="7">
    <location>
        <begin position="144"/>
        <end position="310"/>
    </location>
</feature>
<dbReference type="Pfam" id="PF06081">
    <property type="entry name" value="ArAE_1"/>
    <property type="match status" value="1"/>
</dbReference>
<dbReference type="InterPro" id="IPR010343">
    <property type="entry name" value="ArAE_1"/>
</dbReference>
<gene>
    <name evidence="8" type="ORF">GZH47_29235</name>
</gene>
<evidence type="ECO:0000313" key="9">
    <source>
        <dbReference type="Proteomes" id="UP000479114"/>
    </source>
</evidence>
<dbReference type="AlphaFoldDB" id="A0A6C0P7U4"/>
<keyword evidence="4 6" id="KW-1133">Transmembrane helix</keyword>
<dbReference type="EMBL" id="CP048286">
    <property type="protein sequence ID" value="QHW34476.1"/>
    <property type="molecule type" value="Genomic_DNA"/>
</dbReference>
<dbReference type="InterPro" id="IPR052984">
    <property type="entry name" value="UPF0421"/>
</dbReference>
<dbReference type="InterPro" id="IPR038323">
    <property type="entry name" value="ArAE_1_C_sf"/>
</dbReference>
<dbReference type="RefSeq" id="WP_162644561.1">
    <property type="nucleotide sequence ID" value="NZ_CP048286.1"/>
</dbReference>